<accession>A0A495ERM6</accession>
<comment type="caution">
    <text evidence="2">The sequence shown here is derived from an EMBL/GenBank/DDBJ whole genome shotgun (WGS) entry which is preliminary data.</text>
</comment>
<keyword evidence="1" id="KW-1133">Transmembrane helix</keyword>
<dbReference type="EMBL" id="RBIR01000004">
    <property type="protein sequence ID" value="RKR19640.1"/>
    <property type="molecule type" value="Genomic_DNA"/>
</dbReference>
<reference evidence="2 3" key="1">
    <citation type="submission" date="2018-10" db="EMBL/GenBank/DDBJ databases">
        <title>Genomic Encyclopedia of Type Strains, Phase IV (KMG-IV): sequencing the most valuable type-strain genomes for metagenomic binning, comparative biology and taxonomic classification.</title>
        <authorList>
            <person name="Goeker M."/>
        </authorList>
    </citation>
    <scope>NUCLEOTIDE SEQUENCE [LARGE SCALE GENOMIC DNA]</scope>
    <source>
        <strain evidence="2 3">DSM 25586</strain>
    </source>
</reference>
<proteinExistence type="predicted"/>
<dbReference type="RefSeq" id="WP_028278246.1">
    <property type="nucleotide sequence ID" value="NZ_RBIR01000004.1"/>
</dbReference>
<keyword evidence="1" id="KW-0472">Membrane</keyword>
<organism evidence="2 3">
    <name type="scientific">Arthrobacter oryzae</name>
    <dbReference type="NCBI Taxonomy" id="409290"/>
    <lineage>
        <taxon>Bacteria</taxon>
        <taxon>Bacillati</taxon>
        <taxon>Actinomycetota</taxon>
        <taxon>Actinomycetes</taxon>
        <taxon>Micrococcales</taxon>
        <taxon>Micrococcaceae</taxon>
        <taxon>Arthrobacter</taxon>
    </lineage>
</organism>
<dbReference type="OrthoDB" id="165386at2"/>
<dbReference type="AlphaFoldDB" id="A0A495ERM6"/>
<keyword evidence="1" id="KW-0812">Transmembrane</keyword>
<gene>
    <name evidence="2" type="ORF">C8D78_2391</name>
</gene>
<dbReference type="Proteomes" id="UP000276055">
    <property type="component" value="Unassembled WGS sequence"/>
</dbReference>
<name>A0A495ERM6_9MICC</name>
<feature type="transmembrane region" description="Helical" evidence="1">
    <location>
        <begin position="45"/>
        <end position="62"/>
    </location>
</feature>
<evidence type="ECO:0000256" key="1">
    <source>
        <dbReference type="SAM" id="Phobius"/>
    </source>
</evidence>
<sequence length="69" mass="7973">MWWQDLLWGFWNGLTAWIVLIAHVFGFWSEFPFYNSARAGNWYDFGYLLGMGSPVLGGGLGARGRSRRR</sequence>
<protein>
    <submittedName>
        <fullName evidence="2">Uncharacterized protein</fullName>
    </submittedName>
</protein>
<evidence type="ECO:0000313" key="3">
    <source>
        <dbReference type="Proteomes" id="UP000276055"/>
    </source>
</evidence>
<feature type="transmembrane region" description="Helical" evidence="1">
    <location>
        <begin position="7"/>
        <end position="25"/>
    </location>
</feature>
<evidence type="ECO:0000313" key="2">
    <source>
        <dbReference type="EMBL" id="RKR19640.1"/>
    </source>
</evidence>